<feature type="domain" description="Outer membrane lipoprotein BamD-like" evidence="4">
    <location>
        <begin position="35"/>
        <end position="217"/>
    </location>
</feature>
<reference evidence="5 6" key="1">
    <citation type="submission" date="2015-11" db="EMBL/GenBank/DDBJ databases">
        <title>Description and complete genome sequence of a novel strain predominating in hypersaline microbial mats and representing a new family of the Bacteriodetes phylum.</title>
        <authorList>
            <person name="Spring S."/>
            <person name="Bunk B."/>
            <person name="Sproer C."/>
            <person name="Klenk H.-P."/>
        </authorList>
    </citation>
    <scope>NUCLEOTIDE SEQUENCE [LARGE SCALE GENOMIC DNA]</scope>
    <source>
        <strain evidence="5 6">L21-Spi-D4</strain>
    </source>
</reference>
<dbReference type="KEGG" id="blq:L21SP5_03100"/>
<keyword evidence="3" id="KW-0998">Cell outer membrane</keyword>
<keyword evidence="1" id="KW-0732">Signal</keyword>
<dbReference type="SUPFAM" id="SSF48452">
    <property type="entry name" value="TPR-like"/>
    <property type="match status" value="1"/>
</dbReference>
<dbReference type="RefSeq" id="WP_057954068.1">
    <property type="nucleotide sequence ID" value="NZ_CP013118.1"/>
</dbReference>
<dbReference type="InterPro" id="IPR039565">
    <property type="entry name" value="BamD-like"/>
</dbReference>
<keyword evidence="6" id="KW-1185">Reference proteome</keyword>
<proteinExistence type="predicted"/>
<accession>A0A0S2I409</accession>
<dbReference type="Gene3D" id="1.25.40.10">
    <property type="entry name" value="Tetratricopeptide repeat domain"/>
    <property type="match status" value="1"/>
</dbReference>
<dbReference type="PROSITE" id="PS51257">
    <property type="entry name" value="PROKAR_LIPOPROTEIN"/>
    <property type="match status" value="1"/>
</dbReference>
<dbReference type="InterPro" id="IPR017689">
    <property type="entry name" value="BamD"/>
</dbReference>
<name>A0A0S2I409_9BACT</name>
<keyword evidence="2" id="KW-0472">Membrane</keyword>
<evidence type="ECO:0000259" key="4">
    <source>
        <dbReference type="Pfam" id="PF13525"/>
    </source>
</evidence>
<dbReference type="OrthoDB" id="9770761at2"/>
<evidence type="ECO:0000313" key="5">
    <source>
        <dbReference type="EMBL" id="ALO16716.1"/>
    </source>
</evidence>
<dbReference type="AlphaFoldDB" id="A0A0S2I409"/>
<evidence type="ECO:0000256" key="1">
    <source>
        <dbReference type="ARBA" id="ARBA00022729"/>
    </source>
</evidence>
<dbReference type="EMBL" id="CP013118">
    <property type="protein sequence ID" value="ALO16716.1"/>
    <property type="molecule type" value="Genomic_DNA"/>
</dbReference>
<dbReference type="STRING" id="1307839.L21SP5_03100"/>
<evidence type="ECO:0000256" key="3">
    <source>
        <dbReference type="ARBA" id="ARBA00023237"/>
    </source>
</evidence>
<dbReference type="Pfam" id="PF13525">
    <property type="entry name" value="YfiO"/>
    <property type="match status" value="1"/>
</dbReference>
<evidence type="ECO:0000313" key="6">
    <source>
        <dbReference type="Proteomes" id="UP000064893"/>
    </source>
</evidence>
<gene>
    <name evidence="5" type="primary">bamD</name>
    <name evidence="5" type="ORF">L21SP5_03100</name>
</gene>
<sequence>MQKIFLITFLFIIILISGCSEFQKALKSNDYEYKFDKAVEYFEEEDWYRSQSLINDVLPVFRGTQKAKKLYYMKAYTHYNQAEYILAAYQFRTFIKTYPNDELTQECEFMLAECFRKEAPKYNLDQQNTKKAIQGYQLFINKYPNSEKRELANQRIDDLRKRLERKSYENAELYFKLRDYKAALIALKNTLKDYPDSPFREELLYLIMKSNYLLAQNSIPLLQKERFQETINEYYAFVDEFPQSDKIKEAEKIFEKSVEEIKK</sequence>
<dbReference type="NCBIfam" id="TIGR03302">
    <property type="entry name" value="OM_YfiO"/>
    <property type="match status" value="1"/>
</dbReference>
<organism evidence="5 6">
    <name type="scientific">Salinivirga cyanobacteriivorans</name>
    <dbReference type="NCBI Taxonomy" id="1307839"/>
    <lineage>
        <taxon>Bacteria</taxon>
        <taxon>Pseudomonadati</taxon>
        <taxon>Bacteroidota</taxon>
        <taxon>Bacteroidia</taxon>
        <taxon>Bacteroidales</taxon>
        <taxon>Salinivirgaceae</taxon>
        <taxon>Salinivirga</taxon>
    </lineage>
</organism>
<dbReference type="InterPro" id="IPR011990">
    <property type="entry name" value="TPR-like_helical_dom_sf"/>
</dbReference>
<dbReference type="Proteomes" id="UP000064893">
    <property type="component" value="Chromosome"/>
</dbReference>
<evidence type="ECO:0000256" key="2">
    <source>
        <dbReference type="ARBA" id="ARBA00023136"/>
    </source>
</evidence>
<protein>
    <submittedName>
        <fullName evidence="5">Outer membrane protein assembly factor BamD</fullName>
    </submittedName>
</protein>